<evidence type="ECO:0000313" key="3">
    <source>
        <dbReference type="Proteomes" id="UP000314294"/>
    </source>
</evidence>
<accession>A0A4Z2IEL8</accession>
<organism evidence="2 3">
    <name type="scientific">Liparis tanakae</name>
    <name type="common">Tanaka's snailfish</name>
    <dbReference type="NCBI Taxonomy" id="230148"/>
    <lineage>
        <taxon>Eukaryota</taxon>
        <taxon>Metazoa</taxon>
        <taxon>Chordata</taxon>
        <taxon>Craniata</taxon>
        <taxon>Vertebrata</taxon>
        <taxon>Euteleostomi</taxon>
        <taxon>Actinopterygii</taxon>
        <taxon>Neopterygii</taxon>
        <taxon>Teleostei</taxon>
        <taxon>Neoteleostei</taxon>
        <taxon>Acanthomorphata</taxon>
        <taxon>Eupercaria</taxon>
        <taxon>Perciformes</taxon>
        <taxon>Cottioidei</taxon>
        <taxon>Cottales</taxon>
        <taxon>Liparidae</taxon>
        <taxon>Liparis</taxon>
    </lineage>
</organism>
<protein>
    <submittedName>
        <fullName evidence="2">Uncharacterized protein</fullName>
    </submittedName>
</protein>
<dbReference type="EMBL" id="SRLO01000092">
    <property type="protein sequence ID" value="TNN76559.1"/>
    <property type="molecule type" value="Genomic_DNA"/>
</dbReference>
<evidence type="ECO:0000256" key="1">
    <source>
        <dbReference type="SAM" id="MobiDB-lite"/>
    </source>
</evidence>
<sequence length="124" mass="13056">MGKRYLGNHEVGMGSHELQGRRASQHEETEELRKLRGAAERLQLQEHFGPGGVGDATHSRCTGAGSGALQRTGPARGGRARLTAARFCSSNDGAERTYLSQLLPAPSGPVSSANLTLPISSTTC</sequence>
<reference evidence="2 3" key="1">
    <citation type="submission" date="2019-03" db="EMBL/GenBank/DDBJ databases">
        <title>First draft genome of Liparis tanakae, snailfish: a comprehensive survey of snailfish specific genes.</title>
        <authorList>
            <person name="Kim W."/>
            <person name="Song I."/>
            <person name="Jeong J.-H."/>
            <person name="Kim D."/>
            <person name="Kim S."/>
            <person name="Ryu S."/>
            <person name="Song J.Y."/>
            <person name="Lee S.K."/>
        </authorList>
    </citation>
    <scope>NUCLEOTIDE SEQUENCE [LARGE SCALE GENOMIC DNA]</scope>
    <source>
        <tissue evidence="2">Muscle</tissue>
    </source>
</reference>
<feature type="compositionally biased region" description="Basic and acidic residues" evidence="1">
    <location>
        <begin position="18"/>
        <end position="28"/>
    </location>
</feature>
<proteinExistence type="predicted"/>
<comment type="caution">
    <text evidence="2">The sequence shown here is derived from an EMBL/GenBank/DDBJ whole genome shotgun (WGS) entry which is preliminary data.</text>
</comment>
<name>A0A4Z2IEL8_9TELE</name>
<evidence type="ECO:0000313" key="2">
    <source>
        <dbReference type="EMBL" id="TNN76559.1"/>
    </source>
</evidence>
<keyword evidence="3" id="KW-1185">Reference proteome</keyword>
<feature type="region of interest" description="Disordered" evidence="1">
    <location>
        <begin position="1"/>
        <end position="28"/>
    </location>
</feature>
<dbReference type="AlphaFoldDB" id="A0A4Z2IEL8"/>
<gene>
    <name evidence="2" type="ORF">EYF80_013209</name>
</gene>
<dbReference type="Proteomes" id="UP000314294">
    <property type="component" value="Unassembled WGS sequence"/>
</dbReference>